<dbReference type="InterPro" id="IPR010930">
    <property type="entry name" value="Flg_bb/hook_C_dom"/>
</dbReference>
<feature type="domain" description="Flagellar basal-body/hook protein C-terminal" evidence="8">
    <location>
        <begin position="426"/>
        <end position="464"/>
    </location>
</feature>
<evidence type="ECO:0000256" key="6">
    <source>
        <dbReference type="ARBA" id="ARBA00023143"/>
    </source>
</evidence>
<keyword evidence="10" id="KW-0282">Flagellum</keyword>
<accession>A0ABX0Y7X1</accession>
<feature type="domain" description="Flagellar basal body rod protein N-terminal" evidence="7">
    <location>
        <begin position="10"/>
        <end position="36"/>
    </location>
</feature>
<keyword evidence="6" id="KW-0975">Bacterial flagellum</keyword>
<dbReference type="Pfam" id="PF00460">
    <property type="entry name" value="Flg_bb_rod"/>
    <property type="match status" value="1"/>
</dbReference>
<evidence type="ECO:0000259" key="7">
    <source>
        <dbReference type="Pfam" id="PF00460"/>
    </source>
</evidence>
<dbReference type="Pfam" id="PF06429">
    <property type="entry name" value="Flg_bbr_C"/>
    <property type="match status" value="1"/>
</dbReference>
<dbReference type="InterPro" id="IPR053927">
    <property type="entry name" value="FlgK_helical"/>
</dbReference>
<evidence type="ECO:0000256" key="2">
    <source>
        <dbReference type="ARBA" id="ARBA00004613"/>
    </source>
</evidence>
<organism evidence="10 11">
    <name type="scientific">Planosporangium thailandense</name>
    <dbReference type="NCBI Taxonomy" id="765197"/>
    <lineage>
        <taxon>Bacteria</taxon>
        <taxon>Bacillati</taxon>
        <taxon>Actinomycetota</taxon>
        <taxon>Actinomycetes</taxon>
        <taxon>Micromonosporales</taxon>
        <taxon>Micromonosporaceae</taxon>
        <taxon>Planosporangium</taxon>
    </lineage>
</organism>
<dbReference type="InterPro" id="IPR001444">
    <property type="entry name" value="Flag_bb_rod_N"/>
</dbReference>
<comment type="subcellular location">
    <subcellularLocation>
        <location evidence="1">Bacterial flagellum</location>
    </subcellularLocation>
    <subcellularLocation>
        <location evidence="2">Secreted</location>
    </subcellularLocation>
</comment>
<keyword evidence="11" id="KW-1185">Reference proteome</keyword>
<dbReference type="SUPFAM" id="SSF64518">
    <property type="entry name" value="Phase 1 flagellin"/>
    <property type="match status" value="1"/>
</dbReference>
<name>A0ABX0Y7X1_9ACTN</name>
<keyword evidence="10" id="KW-0969">Cilium</keyword>
<evidence type="ECO:0000256" key="1">
    <source>
        <dbReference type="ARBA" id="ARBA00004365"/>
    </source>
</evidence>
<protein>
    <recommendedName>
        <fullName evidence="4">Flagellar hook-associated protein 1</fullName>
    </recommendedName>
</protein>
<evidence type="ECO:0000256" key="3">
    <source>
        <dbReference type="ARBA" id="ARBA00009677"/>
    </source>
</evidence>
<dbReference type="NCBIfam" id="TIGR02492">
    <property type="entry name" value="flgK_ends"/>
    <property type="match status" value="1"/>
</dbReference>
<evidence type="ECO:0000256" key="4">
    <source>
        <dbReference type="ARBA" id="ARBA00016244"/>
    </source>
</evidence>
<evidence type="ECO:0000259" key="8">
    <source>
        <dbReference type="Pfam" id="PF06429"/>
    </source>
</evidence>
<evidence type="ECO:0000256" key="5">
    <source>
        <dbReference type="ARBA" id="ARBA00022525"/>
    </source>
</evidence>
<dbReference type="Proteomes" id="UP000722989">
    <property type="component" value="Unassembled WGS sequence"/>
</dbReference>
<comment type="caution">
    <text evidence="10">The sequence shown here is derived from an EMBL/GenBank/DDBJ whole genome shotgun (WGS) entry which is preliminary data.</text>
</comment>
<keyword evidence="10" id="KW-0966">Cell projection</keyword>
<sequence length="468" mass="48383">MSTFSGLSGALSSLYAQRRGLDVTGQNIANANTDGYSRQRVDLQSVGGSAVPAMFSVSDGTAGGVTVSDVARIQDAFLEARGRIEHAQNTYLADQNRVYTNVQQAIGALNTTGLQKQLTDLWGAWHDLANQPGSAIDGATRGQVIARSQTVVDTLHATHDALASLYSTTREQLDSYVTEVNTTATQVAQLNQAVIRGTQAGLPVNELADQRDQLVMHLAELTGATAVPRANGSMDLLLGGSSLVSGDVARQIQVSGAGRLDDVATQPVTLSWTDNSAGVAGVGGQVASSLDALNTVIPNYSGQLDQVAVALHDTVNAQHMLGYDVNGNPGTAFFGPVPPSTVAVTAGSISVLITNTNDVAASSTPGGTRDGGNADLIAGIGTSAPGPDTAFRSLVANLGIAAQQADRRASVQDTLTKNVDSARTAQSGVNLDEEMTNLIAFQRAYQAASRVITTIDSTLDTLINHTGA</sequence>
<dbReference type="InterPro" id="IPR002371">
    <property type="entry name" value="FlgK"/>
</dbReference>
<dbReference type="RefSeq" id="WP_167929090.1">
    <property type="nucleotide sequence ID" value="NZ_JAATVY010000049.1"/>
</dbReference>
<evidence type="ECO:0000313" key="11">
    <source>
        <dbReference type="Proteomes" id="UP000722989"/>
    </source>
</evidence>
<evidence type="ECO:0000313" key="10">
    <source>
        <dbReference type="EMBL" id="NJC74186.1"/>
    </source>
</evidence>
<dbReference type="EMBL" id="JAATVY010000049">
    <property type="protein sequence ID" value="NJC74186.1"/>
    <property type="molecule type" value="Genomic_DNA"/>
</dbReference>
<dbReference type="PANTHER" id="PTHR30033">
    <property type="entry name" value="FLAGELLAR HOOK-ASSOCIATED PROTEIN 1"/>
    <property type="match status" value="1"/>
</dbReference>
<dbReference type="PANTHER" id="PTHR30033:SF1">
    <property type="entry name" value="FLAGELLAR HOOK-ASSOCIATED PROTEIN 1"/>
    <property type="match status" value="1"/>
</dbReference>
<gene>
    <name evidence="10" type="primary">flgK</name>
    <name evidence="10" type="ORF">HC031_31395</name>
</gene>
<feature type="domain" description="Flagellar hook-associated protein FlgK helical" evidence="9">
    <location>
        <begin position="101"/>
        <end position="334"/>
    </location>
</feature>
<keyword evidence="5" id="KW-0964">Secreted</keyword>
<comment type="similarity">
    <text evidence="3">Belongs to the flagella basal body rod proteins family.</text>
</comment>
<proteinExistence type="inferred from homology"/>
<dbReference type="Pfam" id="PF22638">
    <property type="entry name" value="FlgK_D1"/>
    <property type="match status" value="1"/>
</dbReference>
<evidence type="ECO:0000259" key="9">
    <source>
        <dbReference type="Pfam" id="PF22638"/>
    </source>
</evidence>
<reference evidence="10 11" key="1">
    <citation type="submission" date="2020-03" db="EMBL/GenBank/DDBJ databases">
        <title>WGS of the type strain of Planosporangium spp.</title>
        <authorList>
            <person name="Thawai C."/>
        </authorList>
    </citation>
    <scope>NUCLEOTIDE SEQUENCE [LARGE SCALE GENOMIC DNA]</scope>
    <source>
        <strain evidence="10 11">TBRC 5610</strain>
    </source>
</reference>